<dbReference type="Gene3D" id="1.20.1050.10">
    <property type="match status" value="1"/>
</dbReference>
<dbReference type="Proteomes" id="UP000025227">
    <property type="component" value="Unplaced"/>
</dbReference>
<name>A0A7I5E8W1_HAECO</name>
<dbReference type="OrthoDB" id="5809458at2759"/>
<dbReference type="OMA" id="KFADHHL"/>
<proteinExistence type="inferred from homology"/>
<keyword evidence="2" id="KW-0472">Membrane</keyword>
<evidence type="ECO:0000259" key="3">
    <source>
        <dbReference type="PROSITE" id="PS50405"/>
    </source>
</evidence>
<evidence type="ECO:0000313" key="4">
    <source>
        <dbReference type="Proteomes" id="UP000025227"/>
    </source>
</evidence>
<dbReference type="Gene3D" id="3.40.30.10">
    <property type="entry name" value="Glutaredoxin"/>
    <property type="match status" value="1"/>
</dbReference>
<evidence type="ECO:0000313" key="5">
    <source>
        <dbReference type="WBParaSite" id="HCON_00074880-00001"/>
    </source>
</evidence>
<dbReference type="PROSITE" id="PS50405">
    <property type="entry name" value="GST_CTER"/>
    <property type="match status" value="1"/>
</dbReference>
<dbReference type="InterPro" id="IPR036249">
    <property type="entry name" value="Thioredoxin-like_sf"/>
</dbReference>
<evidence type="ECO:0000256" key="1">
    <source>
        <dbReference type="ARBA" id="ARBA00006475"/>
    </source>
</evidence>
<keyword evidence="2" id="KW-0812">Transmembrane</keyword>
<dbReference type="PANTHER" id="PTHR12289">
    <property type="entry name" value="METAXIN RELATED"/>
    <property type="match status" value="1"/>
</dbReference>
<comment type="similarity">
    <text evidence="1">Belongs to the FAX family.</text>
</comment>
<keyword evidence="4" id="KW-1185">Reference proteome</keyword>
<keyword evidence="2" id="KW-1133">Transmembrane helix</keyword>
<feature type="domain" description="GST C-terminal" evidence="3">
    <location>
        <begin position="176"/>
        <end position="310"/>
    </location>
</feature>
<dbReference type="InterPro" id="IPR036282">
    <property type="entry name" value="Glutathione-S-Trfase_C_sf"/>
</dbReference>
<dbReference type="InterPro" id="IPR012336">
    <property type="entry name" value="Thioredoxin-like_fold"/>
</dbReference>
<dbReference type="GO" id="GO:0005737">
    <property type="term" value="C:cytoplasm"/>
    <property type="evidence" value="ECO:0007669"/>
    <property type="project" value="TreeGrafter"/>
</dbReference>
<dbReference type="SFLD" id="SFLDG01200">
    <property type="entry name" value="SUF1.1"/>
    <property type="match status" value="1"/>
</dbReference>
<feature type="transmembrane region" description="Helical" evidence="2">
    <location>
        <begin position="20"/>
        <end position="53"/>
    </location>
</feature>
<dbReference type="AlphaFoldDB" id="A0A7I5E8W1"/>
<dbReference type="CDD" id="cd03080">
    <property type="entry name" value="GST_N_Metaxin_like"/>
    <property type="match status" value="1"/>
</dbReference>
<organism evidence="4 5">
    <name type="scientific">Haemonchus contortus</name>
    <name type="common">Barber pole worm</name>
    <dbReference type="NCBI Taxonomy" id="6289"/>
    <lineage>
        <taxon>Eukaryota</taxon>
        <taxon>Metazoa</taxon>
        <taxon>Ecdysozoa</taxon>
        <taxon>Nematoda</taxon>
        <taxon>Chromadorea</taxon>
        <taxon>Rhabditida</taxon>
        <taxon>Rhabditina</taxon>
        <taxon>Rhabditomorpha</taxon>
        <taxon>Strongyloidea</taxon>
        <taxon>Trichostrongylidae</taxon>
        <taxon>Haemonchus</taxon>
    </lineage>
</organism>
<dbReference type="InterPro" id="IPR040079">
    <property type="entry name" value="Glutathione_S-Trfase"/>
</dbReference>
<dbReference type="WBParaSite" id="HCON_00074880-00001">
    <property type="protein sequence ID" value="HCON_00074880-00001"/>
    <property type="gene ID" value="HCON_00074880"/>
</dbReference>
<accession>A0A7I5E8W1</accession>
<dbReference type="CDD" id="cd03193">
    <property type="entry name" value="GST_C_Metaxin"/>
    <property type="match status" value="1"/>
</dbReference>
<dbReference type="InterPro" id="IPR033468">
    <property type="entry name" value="Metaxin_GST"/>
</dbReference>
<dbReference type="SFLD" id="SFLDS00019">
    <property type="entry name" value="Glutathione_Transferase_(cytos"/>
    <property type="match status" value="1"/>
</dbReference>
<dbReference type="SFLD" id="SFLDG01180">
    <property type="entry name" value="SUF1"/>
    <property type="match status" value="1"/>
</dbReference>
<dbReference type="Pfam" id="PF17172">
    <property type="entry name" value="GST_N_4"/>
    <property type="match status" value="1"/>
</dbReference>
<dbReference type="SUPFAM" id="SSF47616">
    <property type="entry name" value="GST C-terminal domain-like"/>
    <property type="match status" value="1"/>
</dbReference>
<dbReference type="PANTHER" id="PTHR12289:SF32">
    <property type="entry name" value="GST_C_6 DOMAIN-CONTAINING PROTEIN"/>
    <property type="match status" value="1"/>
</dbReference>
<evidence type="ECO:0000256" key="2">
    <source>
        <dbReference type="SAM" id="Phobius"/>
    </source>
</evidence>
<dbReference type="SUPFAM" id="SSF52833">
    <property type="entry name" value="Thioredoxin-like"/>
    <property type="match status" value="1"/>
</dbReference>
<dbReference type="Pfam" id="PF17171">
    <property type="entry name" value="GST_C_6"/>
    <property type="match status" value="1"/>
</dbReference>
<sequence length="310" mass="35842">KRYYNEAGTFHTLSNHPSILRFLLVHSFTIMILLVSVAVWLAVVSVVAYFVFLKKDKKEIELRKQDWKSDTVYLYQFPRSKTIPNLSPYCLKVETFLKVNKISYEICPLIMGRSRYGLLPFIELNGEHIADSSVIIDRLKDHFKVKPLASFRDEGIARAIERTVENHTAHVVYRFKVVEDPNNGFCEAVLRDVGCPAVLLPILLPLAAWFMRLKVSRRIGAAIGHFPVEDFKKFLQKDFDTYRDLLGDKKFLFGDEVSSADCAVFSHLATILYIPLNNYAKELLREKYPELTNYCDRVRDTVFGKEFAEE</sequence>
<dbReference type="InterPro" id="IPR026928">
    <property type="entry name" value="FAX/IsoI-like"/>
</dbReference>
<reference evidence="5" key="1">
    <citation type="submission" date="2020-12" db="UniProtKB">
        <authorList>
            <consortium name="WormBaseParasite"/>
        </authorList>
    </citation>
    <scope>IDENTIFICATION</scope>
    <source>
        <strain evidence="5">MHco3</strain>
    </source>
</reference>
<dbReference type="InterPro" id="IPR010987">
    <property type="entry name" value="Glutathione-S-Trfase_C-like"/>
</dbReference>
<dbReference type="InterPro" id="IPR050931">
    <property type="entry name" value="Mito_Protein_Transport_Metaxin"/>
</dbReference>
<protein>
    <submittedName>
        <fullName evidence="5">GST C-terminal domain-containing protein</fullName>
    </submittedName>
</protein>